<dbReference type="Pfam" id="PF07883">
    <property type="entry name" value="Cupin_2"/>
    <property type="match status" value="2"/>
</dbReference>
<dbReference type="PANTHER" id="PTHR34571">
    <property type="entry name" value="(S)-UREIDOGLYCINE AMINOHYDROLASE"/>
    <property type="match status" value="1"/>
</dbReference>
<accession>A0A1C3UEG3</accession>
<dbReference type="GO" id="GO:0071522">
    <property type="term" value="F:ureidoglycine aminohydrolase activity"/>
    <property type="evidence" value="ECO:0007669"/>
    <property type="project" value="InterPro"/>
</dbReference>
<dbReference type="NCBIfam" id="NF008376">
    <property type="entry name" value="PRK11171.1-5"/>
    <property type="match status" value="1"/>
</dbReference>
<evidence type="ECO:0000313" key="3">
    <source>
        <dbReference type="Proteomes" id="UP000199101"/>
    </source>
</evidence>
<dbReference type="InterPro" id="IPR013096">
    <property type="entry name" value="Cupin_2"/>
</dbReference>
<dbReference type="NCBIfam" id="NF040771">
    <property type="entry name" value="AAH_UGLYAH2"/>
    <property type="match status" value="1"/>
</dbReference>
<proteinExistence type="predicted"/>
<protein>
    <submittedName>
        <fullName evidence="2">(S)-ureidoglycine aminohydrolase</fullName>
    </submittedName>
</protein>
<reference evidence="3" key="1">
    <citation type="submission" date="2016-08" db="EMBL/GenBank/DDBJ databases">
        <authorList>
            <person name="Varghese N."/>
            <person name="Submissions Spin"/>
        </authorList>
    </citation>
    <scope>NUCLEOTIDE SEQUENCE [LARGE SCALE GENOMIC DNA]</scope>
    <source>
        <strain evidence="3">HAMBI 2975</strain>
    </source>
</reference>
<dbReference type="InterPro" id="IPR011051">
    <property type="entry name" value="RmlC_Cupin_sf"/>
</dbReference>
<evidence type="ECO:0000259" key="1">
    <source>
        <dbReference type="Pfam" id="PF07883"/>
    </source>
</evidence>
<organism evidence="2 3">
    <name type="scientific">Rhizobium multihospitium</name>
    <dbReference type="NCBI Taxonomy" id="410764"/>
    <lineage>
        <taxon>Bacteria</taxon>
        <taxon>Pseudomonadati</taxon>
        <taxon>Pseudomonadota</taxon>
        <taxon>Alphaproteobacteria</taxon>
        <taxon>Hyphomicrobiales</taxon>
        <taxon>Rhizobiaceae</taxon>
        <taxon>Rhizobium/Agrobacterium group</taxon>
        <taxon>Rhizobium</taxon>
    </lineage>
</organism>
<dbReference type="SUPFAM" id="SSF51182">
    <property type="entry name" value="RmlC-like cupins"/>
    <property type="match status" value="1"/>
</dbReference>
<feature type="domain" description="Cupin type-2" evidence="1">
    <location>
        <begin position="71"/>
        <end position="140"/>
    </location>
</feature>
<dbReference type="InterPro" id="IPR044697">
    <property type="entry name" value="UGlyAH_cupin_C"/>
</dbReference>
<keyword evidence="3" id="KW-1185">Reference proteome</keyword>
<dbReference type="InterPro" id="IPR014710">
    <property type="entry name" value="RmlC-like_jellyroll"/>
</dbReference>
<feature type="domain" description="Cupin type-2" evidence="1">
    <location>
        <begin position="194"/>
        <end position="260"/>
    </location>
</feature>
<dbReference type="STRING" id="410764.GA0061103_2008"/>
<dbReference type="PANTHER" id="PTHR34571:SF1">
    <property type="entry name" value="(S)-UREIDOGLYCINE AMINOHYDROLASE"/>
    <property type="match status" value="1"/>
</dbReference>
<dbReference type="NCBIfam" id="NF008373">
    <property type="entry name" value="PRK11171.1-2"/>
    <property type="match status" value="1"/>
</dbReference>
<sequence length="278" mass="31145">MERKYYSSLGGHPPQSDLLTGRAVFTEAYAVIPKGVMQDIVTSYLPFWNDTRCWVIARPLSGFAETFSQYVMEVAPGGGSDRPEQDAEAEGVLFVVDGEIELTLPSGKHVLQPGGYAFLPPGLKWSLHNRSGAHARFHWVRKAYEAVEGLAHPEPLILNEKDITPSAMPGTEGRWATTRFVDPSDLRHDMHVTIVTLQPGAVIPFAETHVMEHGLYVLEGKAVYRLNQDWVEVEAGDFMWLRAFCPQACYAGGPGPFRYLLYKDVNRHMTLRPFGSRR</sequence>
<dbReference type="InterPro" id="IPR017627">
    <property type="entry name" value="UGHY"/>
</dbReference>
<dbReference type="AlphaFoldDB" id="A0A1C3UEG3"/>
<dbReference type="Proteomes" id="UP000199101">
    <property type="component" value="Unassembled WGS sequence"/>
</dbReference>
<name>A0A1C3UEG3_9HYPH</name>
<dbReference type="CDD" id="cd02211">
    <property type="entry name" value="cupin_UGlyAH_N"/>
    <property type="match status" value="1"/>
</dbReference>
<evidence type="ECO:0000313" key="2">
    <source>
        <dbReference type="EMBL" id="SCB13737.1"/>
    </source>
</evidence>
<dbReference type="InterPro" id="IPR044704">
    <property type="entry name" value="UGlyAH_cupin_N"/>
</dbReference>
<dbReference type="Gene3D" id="2.60.120.10">
    <property type="entry name" value="Jelly Rolls"/>
    <property type="match status" value="2"/>
</dbReference>
<gene>
    <name evidence="2" type="ORF">GA0061103_2008</name>
</gene>
<dbReference type="RefSeq" id="WP_092707573.1">
    <property type="nucleotide sequence ID" value="NZ_FMAG01000001.1"/>
</dbReference>
<keyword evidence="2" id="KW-0378">Hydrolase</keyword>
<dbReference type="EMBL" id="FMAG01000001">
    <property type="protein sequence ID" value="SCB13737.1"/>
    <property type="molecule type" value="Genomic_DNA"/>
</dbReference>
<dbReference type="CDD" id="cd02212">
    <property type="entry name" value="cupin_UGlyAH_C"/>
    <property type="match status" value="1"/>
</dbReference>
<dbReference type="NCBIfam" id="TIGR03214">
    <property type="entry name" value="ura-cupin"/>
    <property type="match status" value="1"/>
</dbReference>
<dbReference type="OrthoDB" id="9814939at2"/>